<sequence length="186" mass="20397">MFNLYFRTTALVIAGTLGLVVPDLSALSATTGALRAWNYALQIDQGGAPNRALAQIRGEGGSSLWFSCTKVTGEDEPPQVAVAATVMQKAYLGPSDHRGRSTVLWLDDRPPEVARWVYRDRYGQLRGEDQVMNLVASLATAQTLIVELADFRLEPQSVRFALDPDETHAVAERFSKDCRSIATARD</sequence>
<dbReference type="AlphaFoldDB" id="A0A838BGS7"/>
<dbReference type="Proteomes" id="UP000572984">
    <property type="component" value="Unassembled WGS sequence"/>
</dbReference>
<evidence type="ECO:0000313" key="2">
    <source>
        <dbReference type="Proteomes" id="UP000572984"/>
    </source>
</evidence>
<reference evidence="1 2" key="1">
    <citation type="submission" date="2020-07" db="EMBL/GenBank/DDBJ databases">
        <title>Draft genome and description of Microvirga mediterraneensis Marseille-Q2068 sp. nov.</title>
        <authorList>
            <person name="Boxberger M."/>
        </authorList>
    </citation>
    <scope>NUCLEOTIDE SEQUENCE [LARGE SCALE GENOMIC DNA]</scope>
    <source>
        <strain evidence="1 2">Marseille-Q2068</strain>
    </source>
</reference>
<name>A0A838BGS7_9HYPH</name>
<gene>
    <name evidence="1" type="ORF">H0S73_00960</name>
</gene>
<dbReference type="EMBL" id="JACDXJ010000001">
    <property type="protein sequence ID" value="MBA1154694.1"/>
    <property type="molecule type" value="Genomic_DNA"/>
</dbReference>
<organism evidence="1 2">
    <name type="scientific">Microvirga mediterraneensis</name>
    <dbReference type="NCBI Taxonomy" id="2754695"/>
    <lineage>
        <taxon>Bacteria</taxon>
        <taxon>Pseudomonadati</taxon>
        <taxon>Pseudomonadota</taxon>
        <taxon>Alphaproteobacteria</taxon>
        <taxon>Hyphomicrobiales</taxon>
        <taxon>Methylobacteriaceae</taxon>
        <taxon>Microvirga</taxon>
    </lineage>
</organism>
<comment type="caution">
    <text evidence="1">The sequence shown here is derived from an EMBL/GenBank/DDBJ whole genome shotgun (WGS) entry which is preliminary data.</text>
</comment>
<accession>A0A838BGS7</accession>
<evidence type="ECO:0000313" key="1">
    <source>
        <dbReference type="EMBL" id="MBA1154694.1"/>
    </source>
</evidence>
<keyword evidence="2" id="KW-1185">Reference proteome</keyword>
<proteinExistence type="predicted"/>
<protein>
    <submittedName>
        <fullName evidence="1">Uncharacterized protein</fullName>
    </submittedName>
</protein>
<dbReference type="RefSeq" id="WP_181050395.1">
    <property type="nucleotide sequence ID" value="NZ_JACDXJ010000001.1"/>
</dbReference>